<name>A0A139LQ32_9BACE</name>
<proteinExistence type="predicted"/>
<evidence type="ECO:0000313" key="2">
    <source>
        <dbReference type="Proteomes" id="UP000070319"/>
    </source>
</evidence>
<organism evidence="1">
    <name type="scientific">Bacteroides intestinalis</name>
    <dbReference type="NCBI Taxonomy" id="329854"/>
    <lineage>
        <taxon>Bacteria</taxon>
        <taxon>Pseudomonadati</taxon>
        <taxon>Bacteroidota</taxon>
        <taxon>Bacteroidia</taxon>
        <taxon>Bacteroidales</taxon>
        <taxon>Bacteroidaceae</taxon>
        <taxon>Bacteroides</taxon>
    </lineage>
</organism>
<dbReference type="Proteomes" id="UP000070319">
    <property type="component" value="Unassembled WGS sequence"/>
</dbReference>
<dbReference type="PATRIC" id="fig|329854.7.peg.1359"/>
<sequence>MEKIKLSEVGLTNAPSAIIGLTVDHNVAQVTVDSLSKVEYASLISGTDKMRYTQLRYGSSSGAGSRILLFVPISGLTDKVDATGVLGSLFVLRAGIEYSPMMVKADIVLFRSASRLIKDMNVTGAWGGGDGSVNFKLGHCNYNGQLYLAIKLNTEYSLTTCFQGFYTSDCVFRNVIEEDVTDWTDL</sequence>
<protein>
    <submittedName>
        <fullName evidence="1">Uncharacterized protein</fullName>
    </submittedName>
</protein>
<reference evidence="1 2" key="1">
    <citation type="submission" date="2016-02" db="EMBL/GenBank/DDBJ databases">
        <authorList>
            <person name="Wen L."/>
            <person name="He K."/>
            <person name="Yang H."/>
        </authorList>
    </citation>
    <scope>NUCLEOTIDE SEQUENCE [LARGE SCALE GENOMIC DNA]</scope>
    <source>
        <strain evidence="1 2">KLE1704</strain>
    </source>
</reference>
<dbReference type="RefSeq" id="WP_061434846.1">
    <property type="nucleotide sequence ID" value="NZ_KQ968685.1"/>
</dbReference>
<gene>
    <name evidence="1" type="ORF">HMPREF2531_01338</name>
</gene>
<comment type="caution">
    <text evidence="1">The sequence shown here is derived from an EMBL/GenBank/DDBJ whole genome shotgun (WGS) entry which is preliminary data.</text>
</comment>
<dbReference type="AlphaFoldDB" id="A0A139LQ32"/>
<dbReference type="EMBL" id="LTDF01000054">
    <property type="protein sequence ID" value="KXT53545.1"/>
    <property type="molecule type" value="Genomic_DNA"/>
</dbReference>
<evidence type="ECO:0000313" key="1">
    <source>
        <dbReference type="EMBL" id="KXT53545.1"/>
    </source>
</evidence>
<accession>A0A139LQ32</accession>